<proteinExistence type="predicted"/>
<comment type="caution">
    <text evidence="1">The sequence shown here is derived from an EMBL/GenBank/DDBJ whole genome shotgun (WGS) entry which is preliminary data.</text>
</comment>
<reference evidence="1 2" key="1">
    <citation type="journal article" date="2024" name="G3 (Bethesda)">
        <title>Genome assembly of Hibiscus sabdariffa L. provides insights into metabolisms of medicinal natural products.</title>
        <authorList>
            <person name="Kim T."/>
        </authorList>
    </citation>
    <scope>NUCLEOTIDE SEQUENCE [LARGE SCALE GENOMIC DNA]</scope>
    <source>
        <strain evidence="1">TK-2024</strain>
        <tissue evidence="1">Old leaves</tissue>
    </source>
</reference>
<organism evidence="1 2">
    <name type="scientific">Hibiscus sabdariffa</name>
    <name type="common">roselle</name>
    <dbReference type="NCBI Taxonomy" id="183260"/>
    <lineage>
        <taxon>Eukaryota</taxon>
        <taxon>Viridiplantae</taxon>
        <taxon>Streptophyta</taxon>
        <taxon>Embryophyta</taxon>
        <taxon>Tracheophyta</taxon>
        <taxon>Spermatophyta</taxon>
        <taxon>Magnoliopsida</taxon>
        <taxon>eudicotyledons</taxon>
        <taxon>Gunneridae</taxon>
        <taxon>Pentapetalae</taxon>
        <taxon>rosids</taxon>
        <taxon>malvids</taxon>
        <taxon>Malvales</taxon>
        <taxon>Malvaceae</taxon>
        <taxon>Malvoideae</taxon>
        <taxon>Hibiscus</taxon>
    </lineage>
</organism>
<protein>
    <submittedName>
        <fullName evidence="1">Uncharacterized protein</fullName>
    </submittedName>
</protein>
<keyword evidence="2" id="KW-1185">Reference proteome</keyword>
<dbReference type="Proteomes" id="UP001396334">
    <property type="component" value="Unassembled WGS sequence"/>
</dbReference>
<dbReference type="EMBL" id="JBBPBN010000021">
    <property type="protein sequence ID" value="KAK9016153.1"/>
    <property type="molecule type" value="Genomic_DNA"/>
</dbReference>
<dbReference type="PANTHER" id="PTHR31451">
    <property type="match status" value="1"/>
</dbReference>
<evidence type="ECO:0000313" key="1">
    <source>
        <dbReference type="EMBL" id="KAK9016153.1"/>
    </source>
</evidence>
<evidence type="ECO:0000313" key="2">
    <source>
        <dbReference type="Proteomes" id="UP001396334"/>
    </source>
</evidence>
<dbReference type="PANTHER" id="PTHR31451:SF54">
    <property type="entry name" value="MANNAN ENDO-1,4-BETA-MANNOSIDASE 6"/>
    <property type="match status" value="1"/>
</dbReference>
<gene>
    <name evidence="1" type="ORF">V6N11_007233</name>
</gene>
<accession>A0ABR2RTE1</accession>
<name>A0ABR2RTE1_9ROSI</name>
<sequence length="105" mass="11793">MAAYEKSLDAKHLVEIRVEGFYGPSAPARTQFSPYSYATQVGTDFIRNHQALVLILHLFTFMWIPGKAYHSVLDSCSCVWQFVKDAGIFSKFGVSVKDTGYNSSF</sequence>
<dbReference type="InterPro" id="IPR045053">
    <property type="entry name" value="MAN-like"/>
</dbReference>
<dbReference type="Gene3D" id="3.20.20.80">
    <property type="entry name" value="Glycosidases"/>
    <property type="match status" value="1"/>
</dbReference>